<keyword evidence="1 3" id="KW-0378">Hydrolase</keyword>
<dbReference type="Proteomes" id="UP000476411">
    <property type="component" value="Chromosome"/>
</dbReference>
<evidence type="ECO:0000259" key="2">
    <source>
        <dbReference type="Pfam" id="PF12706"/>
    </source>
</evidence>
<reference evidence="3 4" key="1">
    <citation type="submission" date="2020-01" db="EMBL/GenBank/DDBJ databases">
        <title>Complete genome sequence of Chitinophaga sp. H33E-04 isolated from quinoa roots.</title>
        <authorList>
            <person name="Weon H.-Y."/>
            <person name="Lee S.A."/>
        </authorList>
    </citation>
    <scope>NUCLEOTIDE SEQUENCE [LARGE SCALE GENOMIC DNA]</scope>
    <source>
        <strain evidence="3 4">H33E-04</strain>
    </source>
</reference>
<feature type="domain" description="Metallo-beta-lactamase" evidence="2">
    <location>
        <begin position="22"/>
        <end position="222"/>
    </location>
</feature>
<evidence type="ECO:0000313" key="3">
    <source>
        <dbReference type="EMBL" id="QHS59737.1"/>
    </source>
</evidence>
<keyword evidence="4" id="KW-1185">Reference proteome</keyword>
<dbReference type="GO" id="GO:0016787">
    <property type="term" value="F:hydrolase activity"/>
    <property type="evidence" value="ECO:0007669"/>
    <property type="project" value="UniProtKB-KW"/>
</dbReference>
<dbReference type="InterPro" id="IPR001279">
    <property type="entry name" value="Metallo-B-lactamas"/>
</dbReference>
<dbReference type="PANTHER" id="PTHR43546:SF9">
    <property type="entry name" value="L-ASCORBATE-6-PHOSPHATE LACTONASE ULAG-RELATED"/>
    <property type="match status" value="1"/>
</dbReference>
<proteinExistence type="predicted"/>
<dbReference type="InterPro" id="IPR036866">
    <property type="entry name" value="RibonucZ/Hydroxyglut_hydro"/>
</dbReference>
<sequence>MDIHITHIDTACILLEIGTFKILTDPTLDGPGGLYYHGFGAVSRKTQQPALPADGLKDIDLILLSHDQHKDNLDHKGRAFTTNFPYVISTPAAARRMNNVTGLATWETHTVRTDKVPGLRITATPAQHRPGWIPAFISGMVTGFVIEYDGQQNGVIYIAGDTVYFSGLEEVGRRYQIDTGIFNLGAVQFRYLSGFGAYTMDGRGLIKTAAALRPYKIIPVHHSGWTHFKEQTAALLQILATDPLTRNRMVLLQPGERTLI</sequence>
<dbReference type="Gene3D" id="3.60.15.10">
    <property type="entry name" value="Ribonuclease Z/Hydroxyacylglutathione hydrolase-like"/>
    <property type="match status" value="1"/>
</dbReference>
<dbReference type="PANTHER" id="PTHR43546">
    <property type="entry name" value="UPF0173 METAL-DEPENDENT HYDROLASE MJ1163-RELATED"/>
    <property type="match status" value="1"/>
</dbReference>
<gene>
    <name evidence="3" type="ORF">GWR21_09075</name>
</gene>
<dbReference type="RefSeq" id="WP_162331432.1">
    <property type="nucleotide sequence ID" value="NZ_CP048113.1"/>
</dbReference>
<dbReference type="SUPFAM" id="SSF56281">
    <property type="entry name" value="Metallo-hydrolase/oxidoreductase"/>
    <property type="match status" value="1"/>
</dbReference>
<evidence type="ECO:0000256" key="1">
    <source>
        <dbReference type="ARBA" id="ARBA00022801"/>
    </source>
</evidence>
<dbReference type="AlphaFoldDB" id="A0A6B9ZC47"/>
<evidence type="ECO:0000313" key="4">
    <source>
        <dbReference type="Proteomes" id="UP000476411"/>
    </source>
</evidence>
<name>A0A6B9ZC47_9BACT</name>
<protein>
    <submittedName>
        <fullName evidence="3">MBL fold metallo-hydrolase</fullName>
    </submittedName>
</protein>
<dbReference type="InterPro" id="IPR050114">
    <property type="entry name" value="UPF0173_UPF0282_UlaG_hydrolase"/>
</dbReference>
<accession>A0A6B9ZC47</accession>
<dbReference type="Pfam" id="PF12706">
    <property type="entry name" value="Lactamase_B_2"/>
    <property type="match status" value="1"/>
</dbReference>
<dbReference type="KEGG" id="chih:GWR21_09075"/>
<dbReference type="EMBL" id="CP048113">
    <property type="protein sequence ID" value="QHS59737.1"/>
    <property type="molecule type" value="Genomic_DNA"/>
</dbReference>
<organism evidence="3 4">
    <name type="scientific">Chitinophaga agri</name>
    <dbReference type="NCBI Taxonomy" id="2703787"/>
    <lineage>
        <taxon>Bacteria</taxon>
        <taxon>Pseudomonadati</taxon>
        <taxon>Bacteroidota</taxon>
        <taxon>Chitinophagia</taxon>
        <taxon>Chitinophagales</taxon>
        <taxon>Chitinophagaceae</taxon>
        <taxon>Chitinophaga</taxon>
    </lineage>
</organism>